<protein>
    <submittedName>
        <fullName evidence="1">Uncharacterized protein</fullName>
    </submittedName>
</protein>
<comment type="caution">
    <text evidence="1">The sequence shown here is derived from an EMBL/GenBank/DDBJ whole genome shotgun (WGS) entry which is preliminary data.</text>
</comment>
<sequence length="123" mass="14620">MKEQTNQKDIDEKRQNKPDELFDFFVNSSLSISSFESAQNSTSILRYDNDLYSDLKPTLISMFIDEIRDTIKIMKEILYAPPYSILFGRMSIIYKKPKQKNMLVYKYQKPINYLFYEGFGIEI</sequence>
<accession>A0ABR2HBD0</accession>
<proteinExistence type="predicted"/>
<gene>
    <name evidence="1" type="ORF">M9Y10_025718</name>
</gene>
<dbReference type="Proteomes" id="UP001470230">
    <property type="component" value="Unassembled WGS sequence"/>
</dbReference>
<keyword evidence="2" id="KW-1185">Reference proteome</keyword>
<evidence type="ECO:0000313" key="1">
    <source>
        <dbReference type="EMBL" id="KAK8842852.1"/>
    </source>
</evidence>
<name>A0ABR2HBD0_9EUKA</name>
<evidence type="ECO:0000313" key="2">
    <source>
        <dbReference type="Proteomes" id="UP001470230"/>
    </source>
</evidence>
<organism evidence="1 2">
    <name type="scientific">Tritrichomonas musculus</name>
    <dbReference type="NCBI Taxonomy" id="1915356"/>
    <lineage>
        <taxon>Eukaryota</taxon>
        <taxon>Metamonada</taxon>
        <taxon>Parabasalia</taxon>
        <taxon>Tritrichomonadida</taxon>
        <taxon>Tritrichomonadidae</taxon>
        <taxon>Tritrichomonas</taxon>
    </lineage>
</organism>
<dbReference type="EMBL" id="JAPFFF010000037">
    <property type="protein sequence ID" value="KAK8842852.1"/>
    <property type="molecule type" value="Genomic_DNA"/>
</dbReference>
<reference evidence="1 2" key="1">
    <citation type="submission" date="2024-04" db="EMBL/GenBank/DDBJ databases">
        <title>Tritrichomonas musculus Genome.</title>
        <authorList>
            <person name="Alves-Ferreira E."/>
            <person name="Grigg M."/>
            <person name="Lorenzi H."/>
            <person name="Galac M."/>
        </authorList>
    </citation>
    <scope>NUCLEOTIDE SEQUENCE [LARGE SCALE GENOMIC DNA]</scope>
    <source>
        <strain evidence="1 2">EAF2021</strain>
    </source>
</reference>